<dbReference type="GO" id="GO:0008017">
    <property type="term" value="F:microtubule binding"/>
    <property type="evidence" value="ECO:0007669"/>
    <property type="project" value="InterPro"/>
</dbReference>
<dbReference type="Pfam" id="PF03999">
    <property type="entry name" value="MAP65_ASE1"/>
    <property type="match status" value="1"/>
</dbReference>
<evidence type="ECO:0000313" key="3">
    <source>
        <dbReference type="Proteomes" id="UP000774326"/>
    </source>
</evidence>
<organism evidence="2 3">
    <name type="scientific">Wickerhamomyces pijperi</name>
    <name type="common">Yeast</name>
    <name type="synonym">Pichia pijperi</name>
    <dbReference type="NCBI Taxonomy" id="599730"/>
    <lineage>
        <taxon>Eukaryota</taxon>
        <taxon>Fungi</taxon>
        <taxon>Dikarya</taxon>
        <taxon>Ascomycota</taxon>
        <taxon>Saccharomycotina</taxon>
        <taxon>Saccharomycetes</taxon>
        <taxon>Phaffomycetales</taxon>
        <taxon>Wickerhamomycetaceae</taxon>
        <taxon>Wickerhamomyces</taxon>
    </lineage>
</organism>
<sequence>MSGLQSPHGQDLDLLSSPTRLTISTTMYESPSKSTTTPTSLTTGTDGFPELSRQLEETTQTLSRIYRNIGYTTSEIKNNEQRLIHSISMAFKDFLDSAYKFQEELQEVNNKSIEALRVILRAIGDPSGLRTIPDLYMRNIIAKGQKPEGTLLNTQKFIKSTKDSIMQDYRSKICRFLDELMILSKLVTQIDNFNSSVSFTIPPFEDTLELKRNFQSMDSLDTLFSYVIAVFDHKLSVQPFLDLSSESFKKLQNTITAYKTEATLRTDFAQSTAKEIIDIWTELGIFEQQKNESTFRGTLFTEIILFYERKGEVFLQAKLDELSQVLSDLTEKKKARIIEKLRHEEICETLWSKLNEDQEYVTQFKASNASLTSECLHNYEIEHIRLLEVKKGYTKEFIEDAKTEIKSLWDTLCYSEDKRNGLYEFYQTESLDDKTLETLESEILRLKQEYQTYKPLLSLTSEFKSLLLDRERLDESTKDSSRLIKKNSHKILMEEEKLRKKLTRQLPKVVSDIKDKLSEMKTAGFELTMISEDILSKVDDEYVKLEKKGRIMPQSNRSSNRATSRVSSVQTSRAPTRNSSRNTSNIPSRTTSPIRQVNSTGTAAFKSSFSHSVQKSQISKRPTITPAILAHERKAVSSRSNSPNKRLEHTQESLLSLLNTPSPLYRSQSSLQSSEIHHDINTTMYQIPKLKRQNSDTFPSTLPLRNSNISRIPVPSTLLKPHTNLEHSKVYSDVFTSPLRSLAKELTPVEDQENISMVSDFGDEDKYSDWRKEQLQKLNKFKTPGSTCSSFLWVLVPKIFSTPAWFLNSSILAKSAGVKIRVEANSLKAASASNGAVAASAAGASSSIFSAPSSSSSDKSKSESSSIFSASLPSVNSGTASSFFLSSSSSSLISYSLSDSTVTQSPSISSPSTSSSSTSQLASSSSPSLAARPCSSLHLANNSIPGIP</sequence>
<feature type="region of interest" description="Disordered" evidence="1">
    <location>
        <begin position="549"/>
        <end position="626"/>
    </location>
</feature>
<dbReference type="OrthoDB" id="642895at2759"/>
<dbReference type="PANTHER" id="PTHR19321">
    <property type="entry name" value="PROTEIN REGULATOR OF CYTOKINESIS 1 PRC1-RELATED"/>
    <property type="match status" value="1"/>
</dbReference>
<proteinExistence type="predicted"/>
<feature type="region of interest" description="Disordered" evidence="1">
    <location>
        <begin position="901"/>
        <end position="933"/>
    </location>
</feature>
<feature type="region of interest" description="Disordered" evidence="1">
    <location>
        <begin position="25"/>
        <end position="49"/>
    </location>
</feature>
<feature type="compositionally biased region" description="Polar residues" evidence="1">
    <location>
        <begin position="553"/>
        <end position="622"/>
    </location>
</feature>
<dbReference type="InterPro" id="IPR007145">
    <property type="entry name" value="MAP65_Ase1_PRC1"/>
</dbReference>
<feature type="compositionally biased region" description="Low complexity" evidence="1">
    <location>
        <begin position="30"/>
        <end position="45"/>
    </location>
</feature>
<protein>
    <submittedName>
        <fullName evidence="2">Uncharacterized protein</fullName>
    </submittedName>
</protein>
<dbReference type="GO" id="GO:1990023">
    <property type="term" value="C:mitotic spindle midzone"/>
    <property type="evidence" value="ECO:0007669"/>
    <property type="project" value="TreeGrafter"/>
</dbReference>
<evidence type="ECO:0000313" key="2">
    <source>
        <dbReference type="EMBL" id="KAH3688566.1"/>
    </source>
</evidence>
<keyword evidence="3" id="KW-1185">Reference proteome</keyword>
<dbReference type="PANTHER" id="PTHR19321:SF41">
    <property type="entry name" value="FASCETTO-RELATED"/>
    <property type="match status" value="1"/>
</dbReference>
<dbReference type="EMBL" id="JAEUBG010000270">
    <property type="protein sequence ID" value="KAH3688566.1"/>
    <property type="molecule type" value="Genomic_DNA"/>
</dbReference>
<comment type="caution">
    <text evidence="2">The sequence shown here is derived from an EMBL/GenBank/DDBJ whole genome shotgun (WGS) entry which is preliminary data.</text>
</comment>
<reference evidence="2" key="2">
    <citation type="submission" date="2021-01" db="EMBL/GenBank/DDBJ databases">
        <authorList>
            <person name="Schikora-Tamarit M.A."/>
        </authorList>
    </citation>
    <scope>NUCLEOTIDE SEQUENCE</scope>
    <source>
        <strain evidence="2">CBS2887</strain>
    </source>
</reference>
<accession>A0A9P8TSJ7</accession>
<gene>
    <name evidence="2" type="ORF">WICPIJ_000447</name>
</gene>
<evidence type="ECO:0000256" key="1">
    <source>
        <dbReference type="SAM" id="MobiDB-lite"/>
    </source>
</evidence>
<dbReference type="Proteomes" id="UP000774326">
    <property type="component" value="Unassembled WGS sequence"/>
</dbReference>
<reference evidence="2" key="1">
    <citation type="journal article" date="2021" name="Open Biol.">
        <title>Shared evolutionary footprints suggest mitochondrial oxidative damage underlies multiple complex I losses in fungi.</title>
        <authorList>
            <person name="Schikora-Tamarit M.A."/>
            <person name="Marcet-Houben M."/>
            <person name="Nosek J."/>
            <person name="Gabaldon T."/>
        </authorList>
    </citation>
    <scope>NUCLEOTIDE SEQUENCE</scope>
    <source>
        <strain evidence="2">CBS2887</strain>
    </source>
</reference>
<dbReference type="GO" id="GO:0005737">
    <property type="term" value="C:cytoplasm"/>
    <property type="evidence" value="ECO:0007669"/>
    <property type="project" value="TreeGrafter"/>
</dbReference>
<name>A0A9P8TSJ7_WICPI</name>
<dbReference type="GO" id="GO:0051256">
    <property type="term" value="P:mitotic spindle midzone assembly"/>
    <property type="evidence" value="ECO:0007669"/>
    <property type="project" value="TreeGrafter"/>
</dbReference>
<dbReference type="AlphaFoldDB" id="A0A9P8TSJ7"/>
<dbReference type="Gene3D" id="1.20.58.1520">
    <property type="match status" value="1"/>
</dbReference>